<name>A0A6G6WCB6_9ACTN</name>
<dbReference type="KEGG" id="nano:G5V58_08405"/>
<reference evidence="2 3" key="1">
    <citation type="submission" date="2020-02" db="EMBL/GenBank/DDBJ databases">
        <title>Full genome sequence of Nocardioides sp. R-3366.</title>
        <authorList>
            <person name="Im W.-T."/>
        </authorList>
    </citation>
    <scope>NUCLEOTIDE SEQUENCE [LARGE SCALE GENOMIC DNA]</scope>
    <source>
        <strain evidence="2 3">R-3366</strain>
    </source>
</reference>
<dbReference type="AlphaFoldDB" id="A0A6G6WCB6"/>
<proteinExistence type="predicted"/>
<dbReference type="RefSeq" id="WP_165231013.1">
    <property type="nucleotide sequence ID" value="NZ_CP049257.1"/>
</dbReference>
<protein>
    <submittedName>
        <fullName evidence="2">Uncharacterized protein</fullName>
    </submittedName>
</protein>
<evidence type="ECO:0000313" key="2">
    <source>
        <dbReference type="EMBL" id="QIG42793.1"/>
    </source>
</evidence>
<accession>A0A6G6WCB6</accession>
<keyword evidence="3" id="KW-1185">Reference proteome</keyword>
<feature type="signal peptide" evidence="1">
    <location>
        <begin position="1"/>
        <end position="19"/>
    </location>
</feature>
<dbReference type="Proteomes" id="UP000502996">
    <property type="component" value="Chromosome"/>
</dbReference>
<sequence length="196" mass="20795">MLRLALAALLVLPVSGAAAAPRGEDSVAAPTTERVRTLAAAKDPAGDVESLTGVSAGQTRIVDLTRVELQRRGGTVQVAFTLAVPPARNGYCTELFFTASTGLHAKRKEDLTVLAIPQRDITGVALRGRTGPQDCEGDLEVHGSTVVVEVPRDCVPPPFRGRMGASAGLFYDDEDSEVRQAEDGVLFRAHRFPAFS</sequence>
<evidence type="ECO:0000256" key="1">
    <source>
        <dbReference type="SAM" id="SignalP"/>
    </source>
</evidence>
<keyword evidence="1" id="KW-0732">Signal</keyword>
<gene>
    <name evidence="2" type="ORF">G5V58_08405</name>
</gene>
<organism evidence="2 3">
    <name type="scientific">Nocardioides anomalus</name>
    <dbReference type="NCBI Taxonomy" id="2712223"/>
    <lineage>
        <taxon>Bacteria</taxon>
        <taxon>Bacillati</taxon>
        <taxon>Actinomycetota</taxon>
        <taxon>Actinomycetes</taxon>
        <taxon>Propionibacteriales</taxon>
        <taxon>Nocardioidaceae</taxon>
        <taxon>Nocardioides</taxon>
    </lineage>
</organism>
<dbReference type="EMBL" id="CP049257">
    <property type="protein sequence ID" value="QIG42793.1"/>
    <property type="molecule type" value="Genomic_DNA"/>
</dbReference>
<feature type="chain" id="PRO_5026247194" evidence="1">
    <location>
        <begin position="20"/>
        <end position="196"/>
    </location>
</feature>
<evidence type="ECO:0000313" key="3">
    <source>
        <dbReference type="Proteomes" id="UP000502996"/>
    </source>
</evidence>